<reference evidence="3" key="1">
    <citation type="journal article" date="2016" name="Nature">
        <title>Genome evolution in the allotetraploid frog Xenopus laevis.</title>
        <authorList>
            <person name="Session A.M."/>
            <person name="Uno Y."/>
            <person name="Kwon T."/>
            <person name="Chapman J.A."/>
            <person name="Toyoda A."/>
            <person name="Takahashi S."/>
            <person name="Fukui A."/>
            <person name="Hikosaka A."/>
            <person name="Suzuki A."/>
            <person name="Kondo M."/>
            <person name="van Heeringen S.J."/>
            <person name="Quigley I."/>
            <person name="Heinz S."/>
            <person name="Ogino H."/>
            <person name="Ochi H."/>
            <person name="Hellsten U."/>
            <person name="Lyons J.B."/>
            <person name="Simakov O."/>
            <person name="Putnam N."/>
            <person name="Stites J."/>
            <person name="Kuroki Y."/>
            <person name="Tanaka T."/>
            <person name="Michiue T."/>
            <person name="Watanabe M."/>
            <person name="Bogdanovic O."/>
            <person name="Lister R."/>
            <person name="Georgiou G."/>
            <person name="Paranjpe S.S."/>
            <person name="van Kruijsbergen I."/>
            <person name="Shu S."/>
            <person name="Carlson J."/>
            <person name="Kinoshita T."/>
            <person name="Ohta Y."/>
            <person name="Mawaribuchi S."/>
            <person name="Jenkins J."/>
            <person name="Grimwood J."/>
            <person name="Schmutz J."/>
            <person name="Mitros T."/>
            <person name="Mozaffari S.V."/>
            <person name="Suzuki Y."/>
            <person name="Haramoto Y."/>
            <person name="Yamamoto T.S."/>
            <person name="Takagi C."/>
            <person name="Heald R."/>
            <person name="Miller K."/>
            <person name="Haudenschild C."/>
            <person name="Kitzman J."/>
            <person name="Nakayama T."/>
            <person name="Izutsu Y."/>
            <person name="Robert J."/>
            <person name="Fortriede J."/>
            <person name="Burns K."/>
            <person name="Lotay V."/>
            <person name="Karimi K."/>
            <person name="Yasuoka Y."/>
            <person name="Dichmann D.S."/>
            <person name="Flajnik M.F."/>
            <person name="Houston D.W."/>
            <person name="Shendure J."/>
            <person name="DuPasquier L."/>
            <person name="Vize P.D."/>
            <person name="Zorn A.M."/>
            <person name="Ito M."/>
            <person name="Marcotte E.M."/>
            <person name="Wallingford J.B."/>
            <person name="Ito Y."/>
            <person name="Asashima M."/>
            <person name="Ueno N."/>
            <person name="Matsuda Y."/>
            <person name="Veenstra G.J."/>
            <person name="Fujiyama A."/>
            <person name="Harland R.M."/>
            <person name="Taira M."/>
            <person name="Rokhsar D.S."/>
        </authorList>
    </citation>
    <scope>NUCLEOTIDE SEQUENCE [LARGE SCALE GENOMIC DNA]</scope>
    <source>
        <strain evidence="3">J</strain>
    </source>
</reference>
<evidence type="ECO:0000256" key="1">
    <source>
        <dbReference type="SAM" id="SignalP"/>
    </source>
</evidence>
<name>A0A974DBA6_XENLA</name>
<dbReference type="AlphaFoldDB" id="A0A974DBA6"/>
<keyword evidence="1" id="KW-0732">Signal</keyword>
<dbReference type="EMBL" id="CM004470">
    <property type="protein sequence ID" value="OCT88648.1"/>
    <property type="molecule type" value="Genomic_DNA"/>
</dbReference>
<feature type="chain" id="PRO_5036962245" evidence="1">
    <location>
        <begin position="22"/>
        <end position="213"/>
    </location>
</feature>
<organism evidence="2 3">
    <name type="scientific">Xenopus laevis</name>
    <name type="common">African clawed frog</name>
    <dbReference type="NCBI Taxonomy" id="8355"/>
    <lineage>
        <taxon>Eukaryota</taxon>
        <taxon>Metazoa</taxon>
        <taxon>Chordata</taxon>
        <taxon>Craniata</taxon>
        <taxon>Vertebrata</taxon>
        <taxon>Euteleostomi</taxon>
        <taxon>Amphibia</taxon>
        <taxon>Batrachia</taxon>
        <taxon>Anura</taxon>
        <taxon>Pipoidea</taxon>
        <taxon>Pipidae</taxon>
        <taxon>Xenopodinae</taxon>
        <taxon>Xenopus</taxon>
        <taxon>Xenopus</taxon>
    </lineage>
</organism>
<sequence>MQITVAFLLLGLSSCFVSADGQRMDARHMLTSQKDYYVRKVHYILYKLQSIEDCSCSGQQRIEREKCLVEDILITVRMLAMDLNIPLEELVDKLFGFVKDKVLILEALKTNDIRTLTKALGGTVRVIAQNIKYVVPRFMSLVNCLLASVGDTLPDLLKELNIGSGNLLDLQNGLIGNLLSTVGSVPGLLQKVQDITGCVTNDVGGLLGGLIGG</sequence>
<gene>
    <name evidence="2" type="ORF">XELAEV_18017278mg</name>
</gene>
<evidence type="ECO:0000313" key="3">
    <source>
        <dbReference type="Proteomes" id="UP000694892"/>
    </source>
</evidence>
<feature type="signal peptide" evidence="1">
    <location>
        <begin position="1"/>
        <end position="21"/>
    </location>
</feature>
<proteinExistence type="predicted"/>
<accession>A0A974DBA6</accession>
<protein>
    <submittedName>
        <fullName evidence="2">Uncharacterized protein</fullName>
    </submittedName>
</protein>
<evidence type="ECO:0000313" key="2">
    <source>
        <dbReference type="EMBL" id="OCT88648.1"/>
    </source>
</evidence>
<dbReference type="Proteomes" id="UP000694892">
    <property type="component" value="Chromosome 3L"/>
</dbReference>